<evidence type="ECO:0000256" key="2">
    <source>
        <dbReference type="ARBA" id="ARBA00023002"/>
    </source>
</evidence>
<dbReference type="GO" id="GO:0016616">
    <property type="term" value="F:oxidoreductase activity, acting on the CH-OH group of donors, NAD or NADP as acceptor"/>
    <property type="evidence" value="ECO:0007669"/>
    <property type="project" value="TreeGrafter"/>
</dbReference>
<dbReference type="AlphaFoldDB" id="A0A942UYR1"/>
<comment type="similarity">
    <text evidence="1 3">Belongs to the short-chain dehydrogenases/reductases (SDR) family.</text>
</comment>
<dbReference type="PANTHER" id="PTHR24322">
    <property type="entry name" value="PKSB"/>
    <property type="match status" value="1"/>
</dbReference>
<dbReference type="InterPro" id="IPR002347">
    <property type="entry name" value="SDR_fam"/>
</dbReference>
<reference evidence="4" key="1">
    <citation type="submission" date="2019-12" db="EMBL/GenBank/DDBJ databases">
        <title>Clostridiaceae gen. nov. sp. nov., isolated from sediment in Xinjiang, China.</title>
        <authorList>
            <person name="Zhang R."/>
        </authorList>
    </citation>
    <scope>NUCLEOTIDE SEQUENCE</scope>
    <source>
        <strain evidence="4">D2Q-11</strain>
    </source>
</reference>
<dbReference type="RefSeq" id="WP_203365987.1">
    <property type="nucleotide sequence ID" value="NZ_WSFT01000028.1"/>
</dbReference>
<keyword evidence="5" id="KW-1185">Reference proteome</keyword>
<dbReference type="EMBL" id="WSFT01000028">
    <property type="protein sequence ID" value="MBS4538062.1"/>
    <property type="molecule type" value="Genomic_DNA"/>
</dbReference>
<dbReference type="PANTHER" id="PTHR24322:SF736">
    <property type="entry name" value="RETINOL DEHYDROGENASE 10"/>
    <property type="match status" value="1"/>
</dbReference>
<organism evidence="4 5">
    <name type="scientific">Anaeromonas frigoriresistens</name>
    <dbReference type="NCBI Taxonomy" id="2683708"/>
    <lineage>
        <taxon>Bacteria</taxon>
        <taxon>Bacillati</taxon>
        <taxon>Bacillota</taxon>
        <taxon>Tissierellia</taxon>
        <taxon>Tissierellales</taxon>
        <taxon>Thermohalobacteraceae</taxon>
        <taxon>Anaeromonas</taxon>
    </lineage>
</organism>
<name>A0A942UYR1_9FIRM</name>
<dbReference type="Gene3D" id="3.40.50.720">
    <property type="entry name" value="NAD(P)-binding Rossmann-like Domain"/>
    <property type="match status" value="1"/>
</dbReference>
<evidence type="ECO:0000313" key="5">
    <source>
        <dbReference type="Proteomes" id="UP000724672"/>
    </source>
</evidence>
<evidence type="ECO:0000256" key="3">
    <source>
        <dbReference type="RuleBase" id="RU000363"/>
    </source>
</evidence>
<dbReference type="Pfam" id="PF00106">
    <property type="entry name" value="adh_short"/>
    <property type="match status" value="1"/>
</dbReference>
<sequence>MREFKNKVAVITGAGNGFGLEFAKECAERQMKVVIADIEEDDLKNTEKIVKEMGAETLAIVTDVSIYDEVKKLADRTIEKFGSVDLLFNNAGVVVAGPVWELPIREWDWIMGSNVYGIIHGLKAFIPIMLKQDTPCHIVNSASVAGLLTTQNMVAYHTTKHASVALTESTNYSLQAINSKIKMSVFCPGFVQTDLDNCDRHRPERFKIDPNEPYYESAAYKAGIERGHYVINNGMPIDSIRQSVFMAIEEEQFYILTHPQYNLVIGKRVKDMLEGKNPDVSMFFN</sequence>
<evidence type="ECO:0000313" key="4">
    <source>
        <dbReference type="EMBL" id="MBS4538062.1"/>
    </source>
</evidence>
<dbReference type="PRINTS" id="PR00081">
    <property type="entry name" value="GDHRDH"/>
</dbReference>
<comment type="caution">
    <text evidence="4">The sequence shown here is derived from an EMBL/GenBank/DDBJ whole genome shotgun (WGS) entry which is preliminary data.</text>
</comment>
<keyword evidence="2" id="KW-0560">Oxidoreductase</keyword>
<gene>
    <name evidence="4" type="ORF">GOQ27_06285</name>
</gene>
<dbReference type="Proteomes" id="UP000724672">
    <property type="component" value="Unassembled WGS sequence"/>
</dbReference>
<protein>
    <submittedName>
        <fullName evidence="4">SDR family NAD(P)-dependent oxidoreductase</fullName>
    </submittedName>
</protein>
<dbReference type="SUPFAM" id="SSF51735">
    <property type="entry name" value="NAD(P)-binding Rossmann-fold domains"/>
    <property type="match status" value="1"/>
</dbReference>
<dbReference type="CDD" id="cd05233">
    <property type="entry name" value="SDR_c"/>
    <property type="match status" value="1"/>
</dbReference>
<dbReference type="InterPro" id="IPR036291">
    <property type="entry name" value="NAD(P)-bd_dom_sf"/>
</dbReference>
<dbReference type="PRINTS" id="PR00080">
    <property type="entry name" value="SDRFAMILY"/>
</dbReference>
<accession>A0A942UYR1</accession>
<proteinExistence type="inferred from homology"/>
<evidence type="ECO:0000256" key="1">
    <source>
        <dbReference type="ARBA" id="ARBA00006484"/>
    </source>
</evidence>